<dbReference type="InterPro" id="IPR016040">
    <property type="entry name" value="NAD(P)-bd_dom"/>
</dbReference>
<organism evidence="2 3">
    <name type="scientific">Campylobacter concisus</name>
    <dbReference type="NCBI Taxonomy" id="199"/>
    <lineage>
        <taxon>Bacteria</taxon>
        <taxon>Pseudomonadati</taxon>
        <taxon>Campylobacterota</taxon>
        <taxon>Epsilonproteobacteria</taxon>
        <taxon>Campylobacterales</taxon>
        <taxon>Campylobacteraceae</taxon>
        <taxon>Campylobacter</taxon>
    </lineage>
</organism>
<feature type="domain" description="NAD(P)-binding" evidence="1">
    <location>
        <begin position="9"/>
        <end position="197"/>
    </location>
</feature>
<gene>
    <name evidence="2" type="ORF">CVT06_09735</name>
</gene>
<dbReference type="EMBL" id="CP049274">
    <property type="protein sequence ID" value="QPH85345.1"/>
    <property type="molecule type" value="Genomic_DNA"/>
</dbReference>
<proteinExistence type="predicted"/>
<dbReference type="Pfam" id="PF13460">
    <property type="entry name" value="NAD_binding_10"/>
    <property type="match status" value="1"/>
</dbReference>
<reference evidence="2 3" key="1">
    <citation type="journal article" date="2018" name="Emerg. Microbes Infect.">
        <title>Genomic analysis of oral Campylobacter concisus strains identified a potential bacterial molecular marker associated with active Crohn's disease.</title>
        <authorList>
            <person name="Liu F."/>
            <person name="Ma R."/>
            <person name="Tay C.Y.A."/>
            <person name="Octavia S."/>
            <person name="Lan R."/>
            <person name="Chung H.K.L."/>
            <person name="Riordan S.M."/>
            <person name="Grimm M.C."/>
            <person name="Leong R.W."/>
            <person name="Tanaka M.M."/>
            <person name="Connor S."/>
            <person name="Zhang L."/>
        </authorList>
    </citation>
    <scope>NUCLEOTIDE SEQUENCE [LARGE SCALE GENOMIC DNA]</scope>
    <source>
        <strain evidence="2 3">P10CDO-S2</strain>
    </source>
</reference>
<dbReference type="RefSeq" id="WP_107793643.1">
    <property type="nucleotide sequence ID" value="NZ_CP049274.1"/>
</dbReference>
<accession>A0A7S9NGI8</accession>
<evidence type="ECO:0000259" key="1">
    <source>
        <dbReference type="Pfam" id="PF13460"/>
    </source>
</evidence>
<dbReference type="AlphaFoldDB" id="A0A7S9NGI8"/>
<dbReference type="PANTHER" id="PTHR14097:SF7">
    <property type="entry name" value="OXIDOREDUCTASE HTATIP2"/>
    <property type="match status" value="1"/>
</dbReference>
<sequence>MKKIALIAGASGAVGSEILKNLCASEHYNKVIALARHGLEFTHEKLEVKIVNFDELKDEVPFIADDVFCALGTTMKVAKHKEQFYKVDVTYPLNFAKFGLECGAKRFVLLSAAGASRKSGSFYLKAKGQAEAKIKELGYSSFHIARLPLIEAERKDFRLGEYMAIKAFKFIPKGFFDEYRPMKAADIAKVIVQVAQDDHSEGVKIYSPMEYVK</sequence>
<dbReference type="SUPFAM" id="SSF51735">
    <property type="entry name" value="NAD(P)-binding Rossmann-fold domains"/>
    <property type="match status" value="1"/>
</dbReference>
<protein>
    <submittedName>
        <fullName evidence="2">NAD(P)H-binding protein</fullName>
    </submittedName>
</protein>
<name>A0A7S9NGI8_9BACT</name>
<evidence type="ECO:0000313" key="2">
    <source>
        <dbReference type="EMBL" id="QPH85345.1"/>
    </source>
</evidence>
<dbReference type="Gene3D" id="3.40.50.720">
    <property type="entry name" value="NAD(P)-binding Rossmann-like Domain"/>
    <property type="match status" value="1"/>
</dbReference>
<dbReference type="Proteomes" id="UP000594630">
    <property type="component" value="Chromosome"/>
</dbReference>
<evidence type="ECO:0000313" key="3">
    <source>
        <dbReference type="Proteomes" id="UP000594630"/>
    </source>
</evidence>
<dbReference type="InterPro" id="IPR036291">
    <property type="entry name" value="NAD(P)-bd_dom_sf"/>
</dbReference>
<dbReference type="PANTHER" id="PTHR14097">
    <property type="entry name" value="OXIDOREDUCTASE HTATIP2"/>
    <property type="match status" value="1"/>
</dbReference>